<evidence type="ECO:0000256" key="9">
    <source>
        <dbReference type="ARBA" id="ARBA00023242"/>
    </source>
</evidence>
<organism evidence="14">
    <name type="scientific">Micromonas pusilla</name>
    <name type="common">Picoplanktonic green alga</name>
    <name type="synonym">Chromulina pusilla</name>
    <dbReference type="NCBI Taxonomy" id="38833"/>
    <lineage>
        <taxon>Eukaryota</taxon>
        <taxon>Viridiplantae</taxon>
        <taxon>Chlorophyta</taxon>
        <taxon>Mamiellophyceae</taxon>
        <taxon>Mamiellales</taxon>
        <taxon>Mamiellaceae</taxon>
        <taxon>Micromonas</taxon>
    </lineage>
</organism>
<comment type="similarity">
    <text evidence="2 11">Belongs to the RRM NCBP2 family.</text>
</comment>
<keyword evidence="4" id="KW-0813">Transport</keyword>
<dbReference type="PANTHER" id="PTHR18847:SF0">
    <property type="entry name" value="NUCLEAR CAP-BINDING PROTEIN SUBUNIT 2"/>
    <property type="match status" value="1"/>
</dbReference>
<evidence type="ECO:0000256" key="11">
    <source>
        <dbReference type="RuleBase" id="RU364036"/>
    </source>
</evidence>
<feature type="region of interest" description="Disordered" evidence="12">
    <location>
        <begin position="159"/>
        <end position="228"/>
    </location>
</feature>
<feature type="compositionally biased region" description="Gly residues" evidence="12">
    <location>
        <begin position="182"/>
        <end position="191"/>
    </location>
</feature>
<reference evidence="14" key="1">
    <citation type="submission" date="2021-01" db="EMBL/GenBank/DDBJ databases">
        <authorList>
            <person name="Corre E."/>
            <person name="Pelletier E."/>
            <person name="Niang G."/>
            <person name="Scheremetjew M."/>
            <person name="Finn R."/>
            <person name="Kale V."/>
            <person name="Holt S."/>
            <person name="Cochrane G."/>
            <person name="Meng A."/>
            <person name="Brown T."/>
            <person name="Cohen L."/>
        </authorList>
    </citation>
    <scope>NUCLEOTIDE SEQUENCE</scope>
    <source>
        <strain evidence="14">CCMP494</strain>
    </source>
</reference>
<dbReference type="Pfam" id="PF00076">
    <property type="entry name" value="RRM_1"/>
    <property type="match status" value="1"/>
</dbReference>
<evidence type="ECO:0000313" key="14">
    <source>
        <dbReference type="EMBL" id="CAD8590218.1"/>
    </source>
</evidence>
<dbReference type="GO" id="GO:0005846">
    <property type="term" value="C:nuclear cap binding complex"/>
    <property type="evidence" value="ECO:0007669"/>
    <property type="project" value="InterPro"/>
</dbReference>
<evidence type="ECO:0000256" key="3">
    <source>
        <dbReference type="ARBA" id="ARBA00019878"/>
    </source>
</evidence>
<dbReference type="FunFam" id="3.30.70.330:FF:000538">
    <property type="entry name" value="Nuclear cap-binding protein subunit 2"/>
    <property type="match status" value="1"/>
</dbReference>
<dbReference type="PROSITE" id="PS50102">
    <property type="entry name" value="RRM"/>
    <property type="match status" value="1"/>
</dbReference>
<evidence type="ECO:0000256" key="2">
    <source>
        <dbReference type="ARBA" id="ARBA00010725"/>
    </source>
</evidence>
<keyword evidence="5 11" id="KW-0507">mRNA processing</keyword>
<evidence type="ECO:0000256" key="4">
    <source>
        <dbReference type="ARBA" id="ARBA00022448"/>
    </source>
</evidence>
<comment type="subcellular location">
    <subcellularLocation>
        <location evidence="1 11">Nucleus</location>
    </subcellularLocation>
</comment>
<feature type="compositionally biased region" description="Basic and acidic residues" evidence="12">
    <location>
        <begin position="212"/>
        <end position="222"/>
    </location>
</feature>
<evidence type="ECO:0000256" key="5">
    <source>
        <dbReference type="ARBA" id="ARBA00022664"/>
    </source>
</evidence>
<dbReference type="Gene3D" id="3.30.70.330">
    <property type="match status" value="1"/>
</dbReference>
<evidence type="ECO:0000256" key="12">
    <source>
        <dbReference type="SAM" id="MobiDB-lite"/>
    </source>
</evidence>
<evidence type="ECO:0000256" key="8">
    <source>
        <dbReference type="ARBA" id="ARBA00023187"/>
    </source>
</evidence>
<evidence type="ECO:0000256" key="6">
    <source>
        <dbReference type="ARBA" id="ARBA00022816"/>
    </source>
</evidence>
<dbReference type="EMBL" id="HBEV01009936">
    <property type="protein sequence ID" value="CAD8590218.1"/>
    <property type="molecule type" value="Transcribed_RNA"/>
</dbReference>
<dbReference type="GO" id="GO:0000339">
    <property type="term" value="F:RNA cap binding"/>
    <property type="evidence" value="ECO:0007669"/>
    <property type="project" value="InterPro"/>
</dbReference>
<keyword evidence="7 10" id="KW-0694">RNA-binding</keyword>
<dbReference type="PANTHER" id="PTHR18847">
    <property type="entry name" value="20 KD NUCLEAR CAP BINDING PROTEIN"/>
    <property type="match status" value="1"/>
</dbReference>
<evidence type="ECO:0000259" key="13">
    <source>
        <dbReference type="PROSITE" id="PS50102"/>
    </source>
</evidence>
<keyword evidence="8 11" id="KW-0508">mRNA splicing</keyword>
<dbReference type="CDD" id="cd12240">
    <property type="entry name" value="RRM_NCBP2"/>
    <property type="match status" value="1"/>
</dbReference>
<dbReference type="InterPro" id="IPR000504">
    <property type="entry name" value="RRM_dom"/>
</dbReference>
<dbReference type="InterPro" id="IPR027157">
    <property type="entry name" value="NCBP2"/>
</dbReference>
<protein>
    <recommendedName>
        <fullName evidence="3 11">Nuclear cap-binding protein subunit 2</fullName>
    </recommendedName>
    <alternativeName>
        <fullName evidence="11">20 kDa nuclear cap-binding protein</fullName>
    </alternativeName>
</protein>
<dbReference type="InterPro" id="IPR034148">
    <property type="entry name" value="NCBP2_RRM"/>
</dbReference>
<feature type="domain" description="RRM" evidence="13">
    <location>
        <begin position="34"/>
        <end position="112"/>
    </location>
</feature>
<keyword evidence="6" id="KW-0509">mRNA transport</keyword>
<accession>A0A7S0KRA2</accession>
<name>A0A7S0KRA2_MICPS</name>
<evidence type="ECO:0000256" key="7">
    <source>
        <dbReference type="ARBA" id="ARBA00022884"/>
    </source>
</evidence>
<dbReference type="GO" id="GO:0051028">
    <property type="term" value="P:mRNA transport"/>
    <property type="evidence" value="ECO:0007669"/>
    <property type="project" value="UniProtKB-KW"/>
</dbReference>
<dbReference type="GO" id="GO:0005634">
    <property type="term" value="C:nucleus"/>
    <property type="evidence" value="ECO:0007669"/>
    <property type="project" value="UniProtKB-SubCell"/>
</dbReference>
<evidence type="ECO:0000256" key="1">
    <source>
        <dbReference type="ARBA" id="ARBA00004123"/>
    </source>
</evidence>
<dbReference type="AlphaFoldDB" id="A0A7S0KRA2"/>
<dbReference type="GO" id="GO:0045292">
    <property type="term" value="P:mRNA cis splicing, via spliceosome"/>
    <property type="evidence" value="ECO:0007669"/>
    <property type="project" value="InterPro"/>
</dbReference>
<dbReference type="InterPro" id="IPR012677">
    <property type="entry name" value="Nucleotide-bd_a/b_plait_sf"/>
</dbReference>
<keyword evidence="9 11" id="KW-0539">Nucleus</keyword>
<dbReference type="SMART" id="SM00360">
    <property type="entry name" value="RRM"/>
    <property type="match status" value="1"/>
</dbReference>
<sequence>MARLFLDSEPLTQYKDRLFKGSMEEYLDRLRSSATLYVGNVSFFTSEEQIWSLFAKCGVVKTVIMGLDKHKLTPCGFCFVEYHNRKDAERAVKYLNGTKLDDREVRIDFDWGFQDGRQFGRGKSGGQVRDEYRTNYDAGRGGYGKLIKNELENLNEEGAAGANEGDGFRGGGDHGPSAAANAGGGGGGGGAAPKVGSKRGRDDDSDEEMEEEKGNPRFRGDDADSDED</sequence>
<dbReference type="GO" id="GO:0006401">
    <property type="term" value="P:RNA catabolic process"/>
    <property type="evidence" value="ECO:0007669"/>
    <property type="project" value="UniProtKB-ARBA"/>
</dbReference>
<evidence type="ECO:0000256" key="10">
    <source>
        <dbReference type="PROSITE-ProRule" id="PRU00176"/>
    </source>
</evidence>
<dbReference type="SUPFAM" id="SSF54928">
    <property type="entry name" value="RNA-binding domain, RBD"/>
    <property type="match status" value="1"/>
</dbReference>
<gene>
    <name evidence="14" type="ORF">MSP1404_LOCUS7622</name>
</gene>
<dbReference type="InterPro" id="IPR035979">
    <property type="entry name" value="RBD_domain_sf"/>
</dbReference>
<proteinExistence type="inferred from homology"/>